<evidence type="ECO:0000313" key="3">
    <source>
        <dbReference type="EMBL" id="ETO17900.1"/>
    </source>
</evidence>
<dbReference type="Gene3D" id="1.25.40.20">
    <property type="entry name" value="Ankyrin repeat-containing domain"/>
    <property type="match status" value="1"/>
</dbReference>
<dbReference type="InterPro" id="IPR036770">
    <property type="entry name" value="Ankyrin_rpt-contain_sf"/>
</dbReference>
<organism evidence="3 4">
    <name type="scientific">Reticulomyxa filosa</name>
    <dbReference type="NCBI Taxonomy" id="46433"/>
    <lineage>
        <taxon>Eukaryota</taxon>
        <taxon>Sar</taxon>
        <taxon>Rhizaria</taxon>
        <taxon>Retaria</taxon>
        <taxon>Foraminifera</taxon>
        <taxon>Monothalamids</taxon>
        <taxon>Reticulomyxidae</taxon>
        <taxon>Reticulomyxa</taxon>
    </lineage>
</organism>
<name>X6MXW4_RETFI</name>
<dbReference type="Proteomes" id="UP000023152">
    <property type="component" value="Unassembled WGS sequence"/>
</dbReference>
<feature type="transmembrane region" description="Helical" evidence="1">
    <location>
        <begin position="319"/>
        <end position="348"/>
    </location>
</feature>
<gene>
    <name evidence="3" type="ORF">RFI_19404</name>
</gene>
<sequence>YIYIYIYVCVFDGKITEMYGEEVYMPLLKQIAEVLYAALLKIDDKAMFFHVGRNQFYILKVISWRQSSAEFLTPLLDAMRKCRIPLTYKEKEPPNRSANNAHNVEVRRTVSIGLCLWNYGESVEHARTKAKEALDFCKKHGGNQSFLYNKEAIDAADKGWMDTNKRTNLWSKQMYDLVSCYGKEYGSACKQMMKSLTNKGASVNWQNPLDGNNTIIMHCIENEYLQILSELLTWKEWNPDLTRNDGSNALLVALQNHLPQPMIVQIAKRTKDKNVTNSVCFILSFFFSLLSSSLVTTLFCVGVIAVIPHLFHLQFFPFFLLFVISEVCFCLLCLALFCFEVACAYADIVNLHCNKSLMRIKKKISFSLCVDQMRKNKLSKNLHPNLIFKTNHYLQKNQKNLKKIKIKKKNNDNDNFFFYLPQCLLIYFKIWIIHIKPERKKNYRKILY</sequence>
<evidence type="ECO:0000259" key="2">
    <source>
        <dbReference type="PROSITE" id="PS50887"/>
    </source>
</evidence>
<feature type="transmembrane region" description="Helical" evidence="1">
    <location>
        <begin position="281"/>
        <end position="307"/>
    </location>
</feature>
<comment type="caution">
    <text evidence="3">The sequence shown here is derived from an EMBL/GenBank/DDBJ whole genome shotgun (WGS) entry which is preliminary data.</text>
</comment>
<dbReference type="InterPro" id="IPR043128">
    <property type="entry name" value="Rev_trsase/Diguanyl_cyclase"/>
</dbReference>
<feature type="transmembrane region" description="Helical" evidence="1">
    <location>
        <begin position="416"/>
        <end position="435"/>
    </location>
</feature>
<keyword evidence="1" id="KW-0472">Membrane</keyword>
<feature type="domain" description="GGDEF" evidence="2">
    <location>
        <begin position="1"/>
        <end position="150"/>
    </location>
</feature>
<dbReference type="EMBL" id="ASPP01015790">
    <property type="protein sequence ID" value="ETO17900.1"/>
    <property type="molecule type" value="Genomic_DNA"/>
</dbReference>
<protein>
    <recommendedName>
        <fullName evidence="2">GGDEF domain-containing protein</fullName>
    </recommendedName>
</protein>
<dbReference type="InterPro" id="IPR029787">
    <property type="entry name" value="Nucleotide_cyclase"/>
</dbReference>
<dbReference type="Gene3D" id="3.30.70.270">
    <property type="match status" value="1"/>
</dbReference>
<feature type="non-terminal residue" evidence="3">
    <location>
        <position position="1"/>
    </location>
</feature>
<evidence type="ECO:0000256" key="1">
    <source>
        <dbReference type="SAM" id="Phobius"/>
    </source>
</evidence>
<dbReference type="PROSITE" id="PS50887">
    <property type="entry name" value="GGDEF"/>
    <property type="match status" value="1"/>
</dbReference>
<dbReference type="SUPFAM" id="SSF55073">
    <property type="entry name" value="Nucleotide cyclase"/>
    <property type="match status" value="1"/>
</dbReference>
<dbReference type="InterPro" id="IPR000160">
    <property type="entry name" value="GGDEF_dom"/>
</dbReference>
<proteinExistence type="predicted"/>
<dbReference type="SUPFAM" id="SSF48403">
    <property type="entry name" value="Ankyrin repeat"/>
    <property type="match status" value="1"/>
</dbReference>
<reference evidence="3 4" key="1">
    <citation type="journal article" date="2013" name="Curr. Biol.">
        <title>The Genome of the Foraminiferan Reticulomyxa filosa.</title>
        <authorList>
            <person name="Glockner G."/>
            <person name="Hulsmann N."/>
            <person name="Schleicher M."/>
            <person name="Noegel A.A."/>
            <person name="Eichinger L."/>
            <person name="Gallinger C."/>
            <person name="Pawlowski J."/>
            <person name="Sierra R."/>
            <person name="Euteneuer U."/>
            <person name="Pillet L."/>
            <person name="Moustafa A."/>
            <person name="Platzer M."/>
            <person name="Groth M."/>
            <person name="Szafranski K."/>
            <person name="Schliwa M."/>
        </authorList>
    </citation>
    <scope>NUCLEOTIDE SEQUENCE [LARGE SCALE GENOMIC DNA]</scope>
</reference>
<keyword evidence="4" id="KW-1185">Reference proteome</keyword>
<keyword evidence="1" id="KW-1133">Transmembrane helix</keyword>
<accession>X6MXW4</accession>
<keyword evidence="1" id="KW-0812">Transmembrane</keyword>
<dbReference type="AlphaFoldDB" id="X6MXW4"/>
<evidence type="ECO:0000313" key="4">
    <source>
        <dbReference type="Proteomes" id="UP000023152"/>
    </source>
</evidence>